<keyword evidence="2" id="KW-1003">Cell membrane</keyword>
<evidence type="ECO:0000256" key="8">
    <source>
        <dbReference type="SAM" id="Phobius"/>
    </source>
</evidence>
<name>A0ABS1LGM3_9MICO</name>
<feature type="transmembrane region" description="Helical" evidence="8">
    <location>
        <begin position="348"/>
        <end position="367"/>
    </location>
</feature>
<evidence type="ECO:0000256" key="3">
    <source>
        <dbReference type="ARBA" id="ARBA00022692"/>
    </source>
</evidence>
<evidence type="ECO:0000256" key="7">
    <source>
        <dbReference type="ARBA" id="ARBA00023136"/>
    </source>
</evidence>
<keyword evidence="7 8" id="KW-0472">Membrane</keyword>
<keyword evidence="3 8" id="KW-0812">Transmembrane</keyword>
<evidence type="ECO:0000313" key="10">
    <source>
        <dbReference type="Proteomes" id="UP000675409"/>
    </source>
</evidence>
<dbReference type="PANTHER" id="PTHR47019:SF1">
    <property type="entry name" value="LIPID II FLIPPASE MURJ"/>
    <property type="match status" value="1"/>
</dbReference>
<feature type="transmembrane region" description="Helical" evidence="8">
    <location>
        <begin position="151"/>
        <end position="175"/>
    </location>
</feature>
<dbReference type="RefSeq" id="WP_201845134.1">
    <property type="nucleotide sequence ID" value="NZ_JABBYC010000002.1"/>
</dbReference>
<dbReference type="PRINTS" id="PR01806">
    <property type="entry name" value="VIRFACTRMVIN"/>
</dbReference>
<organism evidence="9 10">
    <name type="scientific">Myceligenerans indicum</name>
    <dbReference type="NCBI Taxonomy" id="2593663"/>
    <lineage>
        <taxon>Bacteria</taxon>
        <taxon>Bacillati</taxon>
        <taxon>Actinomycetota</taxon>
        <taxon>Actinomycetes</taxon>
        <taxon>Micrococcales</taxon>
        <taxon>Promicromonosporaceae</taxon>
        <taxon>Myceligenerans</taxon>
    </lineage>
</organism>
<accession>A0ABS1LGM3</accession>
<dbReference type="Proteomes" id="UP000675409">
    <property type="component" value="Unassembled WGS sequence"/>
</dbReference>
<dbReference type="Pfam" id="PF03023">
    <property type="entry name" value="MurJ"/>
    <property type="match status" value="1"/>
</dbReference>
<sequence length="585" mass="58750">MTRSGLARAALLVTGVTLASRLVGFGRWLAQGQWVGNGTFTDAFNAANLLPNVLFEVAAGGALAGAVVPLVSGPLSRASLAGSAADGSADGSAADGREQASRSASALLGWTLVVLVPVGALMALLAGPVAAWLDPGNGNPELGWDPGMRDVVASFLRVFAVQVPMYGIAVVLGGILQAHKRFFWPAFSPLISSLVVIGVYWGYAARLAGAGEQDLARIPARALDWLAWGITAGVVALAVPLVLPVLRTGLRLRPTLRFPGGEGRRAAHLAFAGVGALVAQQLALVVVMKVGIFLGGYTTWLYAYNVYLLPYAVLAFPIATSAFPYLAEHSAAGRLDDLRALVASTTRMLLVVTAAGVAALVAAAPAVESVFDLVVTCDAPGMAAALAWMAPGLVGYALVLHLSRALYAVDHGRAAVVATATGWGVMALCLLGVRVWLGSEARFPGAGPAPALVLGALGAAGTAGMAVAGAGLLLAVRRHLGRGALTRVGRTGVALLAGTAAGAGAGYATGHLLGTPGAWGPAAAGPVSAACPAGDRPFDPGEFLGALGSGLLAGAVAAVVVLAVAAAADASVRDRLRALAARVRG</sequence>
<keyword evidence="5" id="KW-0573">Peptidoglycan synthesis</keyword>
<dbReference type="EMBL" id="JABBYC010000002">
    <property type="protein sequence ID" value="MBL0885304.1"/>
    <property type="molecule type" value="Genomic_DNA"/>
</dbReference>
<dbReference type="InterPro" id="IPR051050">
    <property type="entry name" value="Lipid_II_flippase_MurJ/MviN"/>
</dbReference>
<evidence type="ECO:0000256" key="1">
    <source>
        <dbReference type="ARBA" id="ARBA00004651"/>
    </source>
</evidence>
<keyword evidence="10" id="KW-1185">Reference proteome</keyword>
<comment type="caution">
    <text evidence="9">The sequence shown here is derived from an EMBL/GenBank/DDBJ whole genome shotgun (WGS) entry which is preliminary data.</text>
</comment>
<feature type="transmembrane region" description="Helical" evidence="8">
    <location>
        <begin position="107"/>
        <end position="131"/>
    </location>
</feature>
<dbReference type="InterPro" id="IPR004268">
    <property type="entry name" value="MurJ"/>
</dbReference>
<feature type="transmembrane region" description="Helical" evidence="8">
    <location>
        <begin position="379"/>
        <end position="402"/>
    </location>
</feature>
<feature type="transmembrane region" description="Helical" evidence="8">
    <location>
        <begin position="267"/>
        <end position="288"/>
    </location>
</feature>
<proteinExistence type="predicted"/>
<evidence type="ECO:0000256" key="6">
    <source>
        <dbReference type="ARBA" id="ARBA00022989"/>
    </source>
</evidence>
<feature type="transmembrane region" description="Helical" evidence="8">
    <location>
        <begin position="449"/>
        <end position="476"/>
    </location>
</feature>
<feature type="transmembrane region" description="Helical" evidence="8">
    <location>
        <begin position="488"/>
        <end position="508"/>
    </location>
</feature>
<evidence type="ECO:0000256" key="2">
    <source>
        <dbReference type="ARBA" id="ARBA00022475"/>
    </source>
</evidence>
<feature type="transmembrane region" description="Helical" evidence="8">
    <location>
        <begin position="308"/>
        <end position="327"/>
    </location>
</feature>
<keyword evidence="6 8" id="KW-1133">Transmembrane helix</keyword>
<evidence type="ECO:0000256" key="5">
    <source>
        <dbReference type="ARBA" id="ARBA00022984"/>
    </source>
</evidence>
<gene>
    <name evidence="9" type="ORF">HGK34_03230</name>
</gene>
<feature type="transmembrane region" description="Helical" evidence="8">
    <location>
        <begin position="543"/>
        <end position="568"/>
    </location>
</feature>
<comment type="subcellular location">
    <subcellularLocation>
        <location evidence="1">Cell membrane</location>
        <topology evidence="1">Multi-pass membrane protein</topology>
    </subcellularLocation>
</comment>
<feature type="transmembrane region" description="Helical" evidence="8">
    <location>
        <begin position="225"/>
        <end position="246"/>
    </location>
</feature>
<keyword evidence="4" id="KW-0133">Cell shape</keyword>
<evidence type="ECO:0000313" key="9">
    <source>
        <dbReference type="EMBL" id="MBL0885304.1"/>
    </source>
</evidence>
<evidence type="ECO:0000256" key="4">
    <source>
        <dbReference type="ARBA" id="ARBA00022960"/>
    </source>
</evidence>
<reference evidence="9 10" key="1">
    <citation type="journal article" date="2021" name="Arch. Microbiol.">
        <title>Myceligenerans indicum sp. nov., an actinobacterium isolated from mangrove sediment of Sundarbans, India.</title>
        <authorList>
            <person name="Asha K."/>
            <person name="Bhadury P."/>
        </authorList>
    </citation>
    <scope>NUCLEOTIDE SEQUENCE [LARGE SCALE GENOMIC DNA]</scope>
    <source>
        <strain evidence="9 10">I2</strain>
    </source>
</reference>
<feature type="transmembrane region" description="Helical" evidence="8">
    <location>
        <begin position="48"/>
        <end position="71"/>
    </location>
</feature>
<feature type="transmembrane region" description="Helical" evidence="8">
    <location>
        <begin position="414"/>
        <end position="437"/>
    </location>
</feature>
<dbReference type="PANTHER" id="PTHR47019">
    <property type="entry name" value="LIPID II FLIPPASE MURJ"/>
    <property type="match status" value="1"/>
</dbReference>
<protein>
    <submittedName>
        <fullName evidence="9">Virulence factor MviN</fullName>
    </submittedName>
</protein>
<feature type="transmembrane region" description="Helical" evidence="8">
    <location>
        <begin position="182"/>
        <end position="205"/>
    </location>
</feature>